<dbReference type="InterPro" id="IPR013249">
    <property type="entry name" value="RNA_pol_sigma70_r4_t2"/>
</dbReference>
<dbReference type="InterPro" id="IPR052704">
    <property type="entry name" value="ECF_Sigma-70_Domain"/>
</dbReference>
<dbReference type="NCBIfam" id="TIGR02937">
    <property type="entry name" value="sigma70-ECF"/>
    <property type="match status" value="1"/>
</dbReference>
<dbReference type="Gene3D" id="3.10.450.50">
    <property type="match status" value="1"/>
</dbReference>
<dbReference type="GO" id="GO:0016987">
    <property type="term" value="F:sigma factor activity"/>
    <property type="evidence" value="ECO:0007669"/>
    <property type="project" value="UniProtKB-KW"/>
</dbReference>
<evidence type="ECO:0000259" key="6">
    <source>
        <dbReference type="Pfam" id="PF04542"/>
    </source>
</evidence>
<dbReference type="Pfam" id="PF08281">
    <property type="entry name" value="Sigma70_r4_2"/>
    <property type="match status" value="1"/>
</dbReference>
<reference evidence="8" key="2">
    <citation type="submission" date="2023-01" db="EMBL/GenBank/DDBJ databases">
        <authorList>
            <person name="Sun Q."/>
            <person name="Evtushenko L."/>
        </authorList>
    </citation>
    <scope>NUCLEOTIDE SEQUENCE</scope>
    <source>
        <strain evidence="8">VKM Ac-1069</strain>
    </source>
</reference>
<comment type="caution">
    <text evidence="8">The sequence shown here is derived from an EMBL/GenBank/DDBJ whole genome shotgun (WGS) entry which is preliminary data.</text>
</comment>
<dbReference type="EMBL" id="BSFQ01000003">
    <property type="protein sequence ID" value="GLL09923.1"/>
    <property type="molecule type" value="Genomic_DNA"/>
</dbReference>
<dbReference type="Proteomes" id="UP001143463">
    <property type="component" value="Unassembled WGS sequence"/>
</dbReference>
<evidence type="ECO:0000256" key="1">
    <source>
        <dbReference type="ARBA" id="ARBA00010641"/>
    </source>
</evidence>
<dbReference type="InterPro" id="IPR007627">
    <property type="entry name" value="RNA_pol_sigma70_r2"/>
</dbReference>
<dbReference type="SUPFAM" id="SSF54427">
    <property type="entry name" value="NTF2-like"/>
    <property type="match status" value="1"/>
</dbReference>
<evidence type="ECO:0000256" key="3">
    <source>
        <dbReference type="ARBA" id="ARBA00023015"/>
    </source>
</evidence>
<comment type="similarity">
    <text evidence="1">Belongs to the sigma-70 factor family. ECF subfamily.</text>
</comment>
<dbReference type="Pfam" id="PF04542">
    <property type="entry name" value="Sigma70_r2"/>
    <property type="match status" value="1"/>
</dbReference>
<dbReference type="InterPro" id="IPR014284">
    <property type="entry name" value="RNA_pol_sigma-70_dom"/>
</dbReference>
<dbReference type="InterPro" id="IPR013325">
    <property type="entry name" value="RNA_pol_sigma_r2"/>
</dbReference>
<evidence type="ECO:0000313" key="9">
    <source>
        <dbReference type="Proteomes" id="UP001143463"/>
    </source>
</evidence>
<dbReference type="GO" id="GO:0006352">
    <property type="term" value="P:DNA-templated transcription initiation"/>
    <property type="evidence" value="ECO:0007669"/>
    <property type="project" value="InterPro"/>
</dbReference>
<dbReference type="InterPro" id="IPR036388">
    <property type="entry name" value="WH-like_DNA-bd_sf"/>
</dbReference>
<evidence type="ECO:0000256" key="5">
    <source>
        <dbReference type="ARBA" id="ARBA00023163"/>
    </source>
</evidence>
<dbReference type="InterPro" id="IPR013324">
    <property type="entry name" value="RNA_pol_sigma_r3/r4-like"/>
</dbReference>
<evidence type="ECO:0000259" key="7">
    <source>
        <dbReference type="Pfam" id="PF08281"/>
    </source>
</evidence>
<dbReference type="AlphaFoldDB" id="A0A9W6KYB4"/>
<dbReference type="RefSeq" id="WP_037043563.1">
    <property type="nucleotide sequence ID" value="NZ_BAAAUZ010000011.1"/>
</dbReference>
<dbReference type="PANTHER" id="PTHR30173">
    <property type="entry name" value="SIGMA 19 FACTOR"/>
    <property type="match status" value="1"/>
</dbReference>
<evidence type="ECO:0000256" key="2">
    <source>
        <dbReference type="ARBA" id="ARBA00011344"/>
    </source>
</evidence>
<gene>
    <name evidence="8" type="primary">sigJ</name>
    <name evidence="8" type="ORF">GCM10017577_10630</name>
</gene>
<feature type="domain" description="RNA polymerase sigma factor 70 region 4 type 2" evidence="7">
    <location>
        <begin position="102"/>
        <end position="151"/>
    </location>
</feature>
<evidence type="ECO:0000256" key="4">
    <source>
        <dbReference type="ARBA" id="ARBA00023082"/>
    </source>
</evidence>
<dbReference type="SUPFAM" id="SSF88946">
    <property type="entry name" value="Sigma2 domain of RNA polymerase sigma factors"/>
    <property type="match status" value="1"/>
</dbReference>
<proteinExistence type="inferred from homology"/>
<protein>
    <submittedName>
        <fullName evidence="8">RNA polymerase sigma factor SigJ</fullName>
    </submittedName>
</protein>
<name>A0A9W6KYB4_9PSEU</name>
<evidence type="ECO:0000313" key="8">
    <source>
        <dbReference type="EMBL" id="GLL09923.1"/>
    </source>
</evidence>
<dbReference type="Gene3D" id="1.10.10.10">
    <property type="entry name" value="Winged helix-like DNA-binding domain superfamily/Winged helix DNA-binding domain"/>
    <property type="match status" value="1"/>
</dbReference>
<dbReference type="GO" id="GO:0003677">
    <property type="term" value="F:DNA binding"/>
    <property type="evidence" value="ECO:0007669"/>
    <property type="project" value="InterPro"/>
</dbReference>
<accession>A0A9W6KYB4</accession>
<feature type="domain" description="RNA polymerase sigma-70 region 2" evidence="6">
    <location>
        <begin position="3"/>
        <end position="65"/>
    </location>
</feature>
<dbReference type="Gene3D" id="1.10.1740.10">
    <property type="match status" value="1"/>
</dbReference>
<keyword evidence="3" id="KW-0805">Transcription regulation</keyword>
<dbReference type="NCBIfam" id="NF007214">
    <property type="entry name" value="PRK09636.1"/>
    <property type="match status" value="1"/>
</dbReference>
<comment type="subunit">
    <text evidence="2">Interacts transiently with the RNA polymerase catalytic core formed by RpoA, RpoB, RpoC and RpoZ (2 alpha, 1 beta, 1 beta' and 1 omega subunit) to form the RNA polymerase holoenzyme that can initiate transcription.</text>
</comment>
<keyword evidence="4" id="KW-0731">Sigma factor</keyword>
<organism evidence="8 9">
    <name type="scientific">Pseudonocardia halophobica</name>
    <dbReference type="NCBI Taxonomy" id="29401"/>
    <lineage>
        <taxon>Bacteria</taxon>
        <taxon>Bacillati</taxon>
        <taxon>Actinomycetota</taxon>
        <taxon>Actinomycetes</taxon>
        <taxon>Pseudonocardiales</taxon>
        <taxon>Pseudonocardiaceae</taxon>
        <taxon>Pseudonocardia</taxon>
    </lineage>
</organism>
<keyword evidence="9" id="KW-1185">Reference proteome</keyword>
<sequence>MDFEELRPHLLRVGYRITGSLADAEDAVQEAWLRWSAHEAEVRDPRAWLTTVVGRICLDRLTSAAARRETYVGPWLPEPLVTAPDDEGPLAAVVRGEDVRLAALLLLERLTPAQRVALVLRDALGEAHAEIAAVLGCSEAAARQHAARARRIVAAADPLPPRVPAAAEEKVLAAFADALARADRQALLGVLHPDVVLTSDGGGAVRTALRPVVGAEPMVRLLAGLLRQYGADLDPAGWIPVRVNGEPGFATPGSPRVAASATAITVVLDETGEPRIAAARQVMNPAKLRVWW</sequence>
<dbReference type="InterPro" id="IPR032710">
    <property type="entry name" value="NTF2-like_dom_sf"/>
</dbReference>
<dbReference type="PANTHER" id="PTHR30173:SF36">
    <property type="entry name" value="ECF RNA POLYMERASE SIGMA FACTOR SIGJ"/>
    <property type="match status" value="1"/>
</dbReference>
<reference evidence="8" key="1">
    <citation type="journal article" date="2014" name="Int. J. Syst. Evol. Microbiol.">
        <title>Complete genome sequence of Corynebacterium casei LMG S-19264T (=DSM 44701T), isolated from a smear-ripened cheese.</title>
        <authorList>
            <consortium name="US DOE Joint Genome Institute (JGI-PGF)"/>
            <person name="Walter F."/>
            <person name="Albersmeier A."/>
            <person name="Kalinowski J."/>
            <person name="Ruckert C."/>
        </authorList>
    </citation>
    <scope>NUCLEOTIDE SEQUENCE</scope>
    <source>
        <strain evidence="8">VKM Ac-1069</strain>
    </source>
</reference>
<keyword evidence="5" id="KW-0804">Transcription</keyword>
<dbReference type="SUPFAM" id="SSF88659">
    <property type="entry name" value="Sigma3 and sigma4 domains of RNA polymerase sigma factors"/>
    <property type="match status" value="1"/>
</dbReference>